<feature type="domain" description="HTH araC/xylS-type" evidence="4">
    <location>
        <begin position="187"/>
        <end position="285"/>
    </location>
</feature>
<dbReference type="Proteomes" id="UP001324380">
    <property type="component" value="Chromosome"/>
</dbReference>
<evidence type="ECO:0000259" key="4">
    <source>
        <dbReference type="PROSITE" id="PS01124"/>
    </source>
</evidence>
<sequence>MKQTVQNIKFCPPPTDNERSFFVDHVRIPPNEQITFHQHEALEISYIIVGSGNRVIGNTMEPFSHGEVVFIPSNVPHCWSFDDFDTWPDGTIENITIFFSPQLLENAYLNFPELRSCILKIQQIRDAVVIAESTITKVQVLMKAMMAETEIEKFSTLLRIFSLISSEQQKNVVGRPVAEDRNTKRIQRAYSFVINNFQKEITLNEVAQHVGMDKSSFCTFFKKMTGKTFFTFLTEYRVESCGQMLKKTSLSVSEICNATGFNDVPYFNRVFRKIKQVTPTQFREGKSVKSTVNLL</sequence>
<dbReference type="PANTHER" id="PTHR43280">
    <property type="entry name" value="ARAC-FAMILY TRANSCRIPTIONAL REGULATOR"/>
    <property type="match status" value="1"/>
</dbReference>
<accession>A0ABZ0TJY4</accession>
<dbReference type="EMBL" id="CP139558">
    <property type="protein sequence ID" value="WPU93129.1"/>
    <property type="molecule type" value="Genomic_DNA"/>
</dbReference>
<dbReference type="InterPro" id="IPR014710">
    <property type="entry name" value="RmlC-like_jellyroll"/>
</dbReference>
<dbReference type="PANTHER" id="PTHR43280:SF27">
    <property type="entry name" value="TRANSCRIPTIONAL REGULATOR MTLR"/>
    <property type="match status" value="1"/>
</dbReference>
<dbReference type="SUPFAM" id="SSF51182">
    <property type="entry name" value="RmlC-like cupins"/>
    <property type="match status" value="1"/>
</dbReference>
<dbReference type="PROSITE" id="PS01124">
    <property type="entry name" value="HTH_ARAC_FAMILY_2"/>
    <property type="match status" value="1"/>
</dbReference>
<dbReference type="SMART" id="SM00342">
    <property type="entry name" value="HTH_ARAC"/>
    <property type="match status" value="1"/>
</dbReference>
<evidence type="ECO:0000256" key="3">
    <source>
        <dbReference type="ARBA" id="ARBA00023163"/>
    </source>
</evidence>
<reference evidence="5 6" key="1">
    <citation type="submission" date="2023-11" db="EMBL/GenBank/DDBJ databases">
        <title>Analysis of the Genomes of Mucilaginibacter gossypii cycad 4 and M. sabulilitoris SNA2: microbes with the potential for plant growth promotion.</title>
        <authorList>
            <person name="Hirsch A.M."/>
            <person name="Humm E."/>
            <person name="Rubbi M."/>
            <person name="Del Vecchio G."/>
            <person name="Ha S.M."/>
            <person name="Pellegrini M."/>
            <person name="Gunsalus R.P."/>
        </authorList>
    </citation>
    <scope>NUCLEOTIDE SEQUENCE [LARGE SCALE GENOMIC DNA]</scope>
    <source>
        <strain evidence="5 6">SNA2</strain>
    </source>
</reference>
<gene>
    <name evidence="5" type="ORF">SNE25_27815</name>
</gene>
<dbReference type="RefSeq" id="WP_321562281.1">
    <property type="nucleotide sequence ID" value="NZ_CP139558.1"/>
</dbReference>
<dbReference type="InterPro" id="IPR013096">
    <property type="entry name" value="Cupin_2"/>
</dbReference>
<name>A0ABZ0TJY4_9SPHI</name>
<dbReference type="InterPro" id="IPR018060">
    <property type="entry name" value="HTH_AraC"/>
</dbReference>
<dbReference type="Gene3D" id="1.10.10.60">
    <property type="entry name" value="Homeodomain-like"/>
    <property type="match status" value="2"/>
</dbReference>
<evidence type="ECO:0000256" key="2">
    <source>
        <dbReference type="ARBA" id="ARBA00023125"/>
    </source>
</evidence>
<keyword evidence="2" id="KW-0238">DNA-binding</keyword>
<dbReference type="Pfam" id="PF07883">
    <property type="entry name" value="Cupin_2"/>
    <property type="match status" value="1"/>
</dbReference>
<keyword evidence="3" id="KW-0804">Transcription</keyword>
<proteinExistence type="predicted"/>
<evidence type="ECO:0000313" key="6">
    <source>
        <dbReference type="Proteomes" id="UP001324380"/>
    </source>
</evidence>
<keyword evidence="6" id="KW-1185">Reference proteome</keyword>
<dbReference type="SUPFAM" id="SSF46689">
    <property type="entry name" value="Homeodomain-like"/>
    <property type="match status" value="2"/>
</dbReference>
<organism evidence="5 6">
    <name type="scientific">Mucilaginibacter sabulilitoris</name>
    <dbReference type="NCBI Taxonomy" id="1173583"/>
    <lineage>
        <taxon>Bacteria</taxon>
        <taxon>Pseudomonadati</taxon>
        <taxon>Bacteroidota</taxon>
        <taxon>Sphingobacteriia</taxon>
        <taxon>Sphingobacteriales</taxon>
        <taxon>Sphingobacteriaceae</taxon>
        <taxon>Mucilaginibacter</taxon>
    </lineage>
</organism>
<dbReference type="Pfam" id="PF12833">
    <property type="entry name" value="HTH_18"/>
    <property type="match status" value="1"/>
</dbReference>
<dbReference type="InterPro" id="IPR011051">
    <property type="entry name" value="RmlC_Cupin_sf"/>
</dbReference>
<protein>
    <submittedName>
        <fullName evidence="5">AraC family transcriptional regulator</fullName>
    </submittedName>
</protein>
<dbReference type="InterPro" id="IPR009057">
    <property type="entry name" value="Homeodomain-like_sf"/>
</dbReference>
<keyword evidence="1" id="KW-0805">Transcription regulation</keyword>
<evidence type="ECO:0000256" key="1">
    <source>
        <dbReference type="ARBA" id="ARBA00023015"/>
    </source>
</evidence>
<dbReference type="Gene3D" id="2.60.120.10">
    <property type="entry name" value="Jelly Rolls"/>
    <property type="match status" value="1"/>
</dbReference>
<evidence type="ECO:0000313" key="5">
    <source>
        <dbReference type="EMBL" id="WPU93129.1"/>
    </source>
</evidence>